<dbReference type="AlphaFoldDB" id="A0A3G6IXM3"/>
<dbReference type="OrthoDB" id="4414160at2"/>
<dbReference type="InterPro" id="IPR000089">
    <property type="entry name" value="Biotin_lipoyl"/>
</dbReference>
<evidence type="ECO:0000313" key="3">
    <source>
        <dbReference type="Proteomes" id="UP000271426"/>
    </source>
</evidence>
<keyword evidence="3" id="KW-1185">Reference proteome</keyword>
<evidence type="ECO:0000259" key="1">
    <source>
        <dbReference type="Pfam" id="PF00364"/>
    </source>
</evidence>
<dbReference type="CDD" id="cd06850">
    <property type="entry name" value="biotinyl_domain"/>
    <property type="match status" value="1"/>
</dbReference>
<dbReference type="GO" id="GO:0047154">
    <property type="term" value="F:methylmalonyl-CoA carboxytransferase activity"/>
    <property type="evidence" value="ECO:0007669"/>
    <property type="project" value="UniProtKB-EC"/>
</dbReference>
<sequence length="70" mass="7246">MNIHAPFAGIVHYLVQPGEQVRTGQALASVEAVKLEAPVVAPGPGVVSRLLVEDFGDVIGGEAVIEVKEA</sequence>
<dbReference type="RefSeq" id="WP_123960326.1">
    <property type="nucleotide sequence ID" value="NZ_CP033898.1"/>
</dbReference>
<reference evidence="2 3" key="1">
    <citation type="submission" date="2018-11" db="EMBL/GenBank/DDBJ databases">
        <authorList>
            <person name="Kleinhagauer T."/>
            <person name="Glaeser S.P."/>
            <person name="Spergser J."/>
            <person name="Ruckert C."/>
            <person name="Kaempfer P."/>
            <person name="Busse H.-J."/>
        </authorList>
    </citation>
    <scope>NUCLEOTIDE SEQUENCE [LARGE SCALE GENOMIC DNA]</scope>
    <source>
        <strain evidence="2 3">812CH</strain>
    </source>
</reference>
<feature type="domain" description="Lipoyl-binding" evidence="1">
    <location>
        <begin position="9"/>
        <end position="61"/>
    </location>
</feature>
<protein>
    <submittedName>
        <fullName evidence="2">Methylmalonyl-CoA carboxyltransferase 1.3S subunit</fullName>
        <ecNumber evidence="2">2.1.3.1</ecNumber>
    </submittedName>
</protein>
<dbReference type="EMBL" id="CP033898">
    <property type="protein sequence ID" value="AZA09398.1"/>
    <property type="molecule type" value="Genomic_DNA"/>
</dbReference>
<accession>A0A3G6IXM3</accession>
<dbReference type="Gene3D" id="2.40.50.100">
    <property type="match status" value="1"/>
</dbReference>
<name>A0A3G6IXM3_9CORY</name>
<keyword evidence="2" id="KW-0808">Transferase</keyword>
<dbReference type="SUPFAM" id="SSF51230">
    <property type="entry name" value="Single hybrid motif"/>
    <property type="match status" value="1"/>
</dbReference>
<dbReference type="InterPro" id="IPR011053">
    <property type="entry name" value="Single_hybrid_motif"/>
</dbReference>
<dbReference type="KEGG" id="cpso:CPPEL_06420"/>
<proteinExistence type="predicted"/>
<dbReference type="Pfam" id="PF00364">
    <property type="entry name" value="Biotin_lipoyl"/>
    <property type="match status" value="1"/>
</dbReference>
<dbReference type="Proteomes" id="UP000271426">
    <property type="component" value="Chromosome"/>
</dbReference>
<organism evidence="2 3">
    <name type="scientific">Corynebacterium pseudopelargi</name>
    <dbReference type="NCBI Taxonomy" id="2080757"/>
    <lineage>
        <taxon>Bacteria</taxon>
        <taxon>Bacillati</taxon>
        <taxon>Actinomycetota</taxon>
        <taxon>Actinomycetes</taxon>
        <taxon>Mycobacteriales</taxon>
        <taxon>Corynebacteriaceae</taxon>
        <taxon>Corynebacterium</taxon>
    </lineage>
</organism>
<dbReference type="EC" id="2.1.3.1" evidence="2"/>
<gene>
    <name evidence="2" type="ORF">CPPEL_06420</name>
</gene>
<evidence type="ECO:0000313" key="2">
    <source>
        <dbReference type="EMBL" id="AZA09398.1"/>
    </source>
</evidence>